<proteinExistence type="predicted"/>
<dbReference type="Gene3D" id="3.80.10.10">
    <property type="entry name" value="Ribonuclease Inhibitor"/>
    <property type="match status" value="1"/>
</dbReference>
<accession>J3N0Q0</accession>
<dbReference type="Proteomes" id="UP000006038">
    <property type="component" value="Chromosome 10"/>
</dbReference>
<dbReference type="InterPro" id="IPR032675">
    <property type="entry name" value="LRR_dom_sf"/>
</dbReference>
<keyword evidence="2" id="KW-1185">Reference proteome</keyword>
<dbReference type="SUPFAM" id="SSF52047">
    <property type="entry name" value="RNI-like"/>
    <property type="match status" value="1"/>
</dbReference>
<dbReference type="InterPro" id="IPR053197">
    <property type="entry name" value="F-box_SCFL_complex_component"/>
</dbReference>
<reference evidence="1" key="2">
    <citation type="submission" date="2013-04" db="UniProtKB">
        <authorList>
            <consortium name="EnsemblPlants"/>
        </authorList>
    </citation>
    <scope>IDENTIFICATION</scope>
</reference>
<dbReference type="PANTHER" id="PTHR34223:SF26">
    <property type="entry name" value="OS02G0188900 PROTEIN"/>
    <property type="match status" value="1"/>
</dbReference>
<dbReference type="eggNOG" id="ENOG502RYTW">
    <property type="taxonomic scope" value="Eukaryota"/>
</dbReference>
<name>J3N0Q0_ORYBR</name>
<evidence type="ECO:0000313" key="1">
    <source>
        <dbReference type="EnsemblPlants" id="OB10G10980.1"/>
    </source>
</evidence>
<sequence>MSFLPTREAVRTCVVSRRGRDLWRSVPCRRARLCGRARRDTDEEQYDERGELAFMMFMNKVMELRYPATIRTFRLRCILDLIEFYDDSSYYAKFEDINRWISHAVQKQIQVLDIVLFCDRLELDHSAFACSYLKTIEFTNVILMKGFFEQLEMGCPAVESLFLDECSIEDARISSKTLKVFTIVSSLFSSGGRITISTPNVTSLELWRPDNGIYVFDDMPFLMSSVLELNDVEDSRDFCQNLRSLSAAKALDVDYFGRELRMESNLQMVTRFNNLVSLTLCQWCLDANFYGLILFLQNSPKLEKLTLKLRMGTPKRIIAELENRSFTSEHLTSVKVKCSRNHPQVNDVVDFFVNNGLTYAQIRIKYWKYWR</sequence>
<dbReference type="PANTHER" id="PTHR34223">
    <property type="entry name" value="OS11G0201299 PROTEIN"/>
    <property type="match status" value="1"/>
</dbReference>
<dbReference type="AlphaFoldDB" id="J3N0Q0"/>
<dbReference type="EnsemblPlants" id="OB10G10980.1">
    <property type="protein sequence ID" value="OB10G10980.1"/>
    <property type="gene ID" value="OB10G10980"/>
</dbReference>
<evidence type="ECO:0000313" key="2">
    <source>
        <dbReference type="Proteomes" id="UP000006038"/>
    </source>
</evidence>
<dbReference type="HOGENOM" id="CLU_003068_2_0_1"/>
<dbReference type="Gramene" id="OB10G10980.1">
    <property type="protein sequence ID" value="OB10G10980.1"/>
    <property type="gene ID" value="OB10G10980"/>
</dbReference>
<protein>
    <recommendedName>
        <fullName evidence="3">FBD domain-containing protein</fullName>
    </recommendedName>
</protein>
<dbReference type="OMA" id="VQIIRWC"/>
<evidence type="ECO:0008006" key="3">
    <source>
        <dbReference type="Google" id="ProtNLM"/>
    </source>
</evidence>
<organism evidence="1">
    <name type="scientific">Oryza brachyantha</name>
    <name type="common">malo sina</name>
    <dbReference type="NCBI Taxonomy" id="4533"/>
    <lineage>
        <taxon>Eukaryota</taxon>
        <taxon>Viridiplantae</taxon>
        <taxon>Streptophyta</taxon>
        <taxon>Embryophyta</taxon>
        <taxon>Tracheophyta</taxon>
        <taxon>Spermatophyta</taxon>
        <taxon>Magnoliopsida</taxon>
        <taxon>Liliopsida</taxon>
        <taxon>Poales</taxon>
        <taxon>Poaceae</taxon>
        <taxon>BOP clade</taxon>
        <taxon>Oryzoideae</taxon>
        <taxon>Oryzeae</taxon>
        <taxon>Oryzinae</taxon>
        <taxon>Oryza</taxon>
    </lineage>
</organism>
<reference evidence="1" key="1">
    <citation type="journal article" date="2013" name="Nat. Commun.">
        <title>Whole-genome sequencing of Oryza brachyantha reveals mechanisms underlying Oryza genome evolution.</title>
        <authorList>
            <person name="Chen J."/>
            <person name="Huang Q."/>
            <person name="Gao D."/>
            <person name="Wang J."/>
            <person name="Lang Y."/>
            <person name="Liu T."/>
            <person name="Li B."/>
            <person name="Bai Z."/>
            <person name="Luis Goicoechea J."/>
            <person name="Liang C."/>
            <person name="Chen C."/>
            <person name="Zhang W."/>
            <person name="Sun S."/>
            <person name="Liao Y."/>
            <person name="Zhang X."/>
            <person name="Yang L."/>
            <person name="Song C."/>
            <person name="Wang M."/>
            <person name="Shi J."/>
            <person name="Liu G."/>
            <person name="Liu J."/>
            <person name="Zhou H."/>
            <person name="Zhou W."/>
            <person name="Yu Q."/>
            <person name="An N."/>
            <person name="Chen Y."/>
            <person name="Cai Q."/>
            <person name="Wang B."/>
            <person name="Liu B."/>
            <person name="Min J."/>
            <person name="Huang Y."/>
            <person name="Wu H."/>
            <person name="Li Z."/>
            <person name="Zhang Y."/>
            <person name="Yin Y."/>
            <person name="Song W."/>
            <person name="Jiang J."/>
            <person name="Jackson S.A."/>
            <person name="Wing R.A."/>
            <person name="Wang J."/>
            <person name="Chen M."/>
        </authorList>
    </citation>
    <scope>NUCLEOTIDE SEQUENCE [LARGE SCALE GENOMIC DNA]</scope>
    <source>
        <strain evidence="1">cv. IRGC 101232</strain>
    </source>
</reference>